<evidence type="ECO:0000313" key="4">
    <source>
        <dbReference type="EMBL" id="CAA3019701.1"/>
    </source>
</evidence>
<keyword evidence="1" id="KW-0547">Nucleotide-binding</keyword>
<comment type="caution">
    <text evidence="4">The sequence shown here is derived from an EMBL/GenBank/DDBJ whole genome shotgun (WGS) entry which is preliminary data.</text>
</comment>
<reference evidence="4 5" key="1">
    <citation type="submission" date="2019-12" db="EMBL/GenBank/DDBJ databases">
        <authorList>
            <person name="Alioto T."/>
            <person name="Alioto T."/>
            <person name="Gomez Garrido J."/>
        </authorList>
    </citation>
    <scope>NUCLEOTIDE SEQUENCE [LARGE SCALE GENOMIC DNA]</scope>
</reference>
<name>A0A8S0UL85_OLEEU</name>
<evidence type="ECO:0000313" key="5">
    <source>
        <dbReference type="Proteomes" id="UP000594638"/>
    </source>
</evidence>
<dbReference type="GO" id="GO:0005524">
    <property type="term" value="F:ATP binding"/>
    <property type="evidence" value="ECO:0007669"/>
    <property type="project" value="UniProtKB-KW"/>
</dbReference>
<evidence type="ECO:0000256" key="2">
    <source>
        <dbReference type="ARBA" id="ARBA00022840"/>
    </source>
</evidence>
<dbReference type="PIRSF" id="PIRSF000654">
    <property type="entry name" value="Integrin-linked_kinase"/>
    <property type="match status" value="1"/>
</dbReference>
<dbReference type="Gene3D" id="3.30.200.20">
    <property type="entry name" value="Phosphorylase Kinase, domain 1"/>
    <property type="match status" value="1"/>
</dbReference>
<evidence type="ECO:0000256" key="1">
    <source>
        <dbReference type="ARBA" id="ARBA00022741"/>
    </source>
</evidence>
<organism evidence="4 5">
    <name type="scientific">Olea europaea subsp. europaea</name>
    <dbReference type="NCBI Taxonomy" id="158383"/>
    <lineage>
        <taxon>Eukaryota</taxon>
        <taxon>Viridiplantae</taxon>
        <taxon>Streptophyta</taxon>
        <taxon>Embryophyta</taxon>
        <taxon>Tracheophyta</taxon>
        <taxon>Spermatophyta</taxon>
        <taxon>Magnoliopsida</taxon>
        <taxon>eudicotyledons</taxon>
        <taxon>Gunneridae</taxon>
        <taxon>Pentapetalae</taxon>
        <taxon>asterids</taxon>
        <taxon>lamiids</taxon>
        <taxon>Lamiales</taxon>
        <taxon>Oleaceae</taxon>
        <taxon>Oleeae</taxon>
        <taxon>Olea</taxon>
    </lineage>
</organism>
<dbReference type="Gene3D" id="1.10.510.10">
    <property type="entry name" value="Transferase(Phosphotransferase) domain 1"/>
    <property type="match status" value="1"/>
</dbReference>
<dbReference type="AlphaFoldDB" id="A0A8S0UL85"/>
<dbReference type="GO" id="GO:0004674">
    <property type="term" value="F:protein serine/threonine kinase activity"/>
    <property type="evidence" value="ECO:0007669"/>
    <property type="project" value="TreeGrafter"/>
</dbReference>
<dbReference type="GO" id="GO:0007166">
    <property type="term" value="P:cell surface receptor signaling pathway"/>
    <property type="evidence" value="ECO:0007669"/>
    <property type="project" value="InterPro"/>
</dbReference>
<proteinExistence type="predicted"/>
<dbReference type="Gramene" id="OE9A009801T1">
    <property type="protein sequence ID" value="OE9A009801C1"/>
    <property type="gene ID" value="OE9A009801"/>
</dbReference>
<evidence type="ECO:0000259" key="3">
    <source>
        <dbReference type="PROSITE" id="PS50011"/>
    </source>
</evidence>
<dbReference type="GO" id="GO:0005886">
    <property type="term" value="C:plasma membrane"/>
    <property type="evidence" value="ECO:0007669"/>
    <property type="project" value="TreeGrafter"/>
</dbReference>
<dbReference type="InterPro" id="IPR011009">
    <property type="entry name" value="Kinase-like_dom_sf"/>
</dbReference>
<keyword evidence="2" id="KW-0067">ATP-binding</keyword>
<sequence length="359" mass="40961">MEWVKRKIRFWKRRNDRLSPWYIENGGKLLEGLIASSNGKYNIPYRVFTVEELNKATNIDFTCIGNDISRSAMVDETGYYISGIFQQRSILVKKFYVYAPEVKGAPYAVKDIVITVQMNHHKNVLKILGCCLDIEIPAIIYEIEKNYGLLYDLLFKRKEGNFENNIGRSLSWSNRLKIATNVANAVVYLHTAFPTPIIHSDLNTKNIVIDHHGVAKLVDFSLCIALPPGESQLEVDFIFVSNGHVDPECITTGIITEKGDVYAFGMILLELLTCRRPDFGDHKFIPLQEYVKNHIDKNELSKVLDPRIVGESGEIEQEHQLQAFSKLALRCTRDKGADRPEIIDVAKELVRIQRSIHPV</sequence>
<dbReference type="Pfam" id="PF07714">
    <property type="entry name" value="PK_Tyr_Ser-Thr"/>
    <property type="match status" value="1"/>
</dbReference>
<keyword evidence="5" id="KW-1185">Reference proteome</keyword>
<dbReference type="SUPFAM" id="SSF56112">
    <property type="entry name" value="Protein kinase-like (PK-like)"/>
    <property type="match status" value="1"/>
</dbReference>
<dbReference type="Proteomes" id="UP000594638">
    <property type="component" value="Unassembled WGS sequence"/>
</dbReference>
<accession>A0A8S0UL85</accession>
<dbReference type="OrthoDB" id="909294at2759"/>
<feature type="domain" description="Protein kinase" evidence="3">
    <location>
        <begin position="30"/>
        <end position="359"/>
    </location>
</feature>
<dbReference type="InterPro" id="IPR001245">
    <property type="entry name" value="Ser-Thr/Tyr_kinase_cat_dom"/>
</dbReference>
<protein>
    <submittedName>
        <fullName evidence="4">Non-functional pseudokinase ZED1-like</fullName>
    </submittedName>
</protein>
<dbReference type="InterPro" id="IPR045274">
    <property type="entry name" value="WAK-like"/>
</dbReference>
<dbReference type="InterPro" id="IPR000719">
    <property type="entry name" value="Prot_kinase_dom"/>
</dbReference>
<dbReference type="PANTHER" id="PTHR27005:SF466">
    <property type="entry name" value="NON-FUNCTIONAL PSEUDOKINASE ZED1-LIKE"/>
    <property type="match status" value="1"/>
</dbReference>
<dbReference type="PANTHER" id="PTHR27005">
    <property type="entry name" value="WALL-ASSOCIATED RECEPTOR KINASE-LIKE 21"/>
    <property type="match status" value="1"/>
</dbReference>
<gene>
    <name evidence="4" type="ORF">OLEA9_A009801</name>
</gene>
<dbReference type="EMBL" id="CACTIH010009029">
    <property type="protein sequence ID" value="CAA3019701.1"/>
    <property type="molecule type" value="Genomic_DNA"/>
</dbReference>
<dbReference type="PROSITE" id="PS50011">
    <property type="entry name" value="PROTEIN_KINASE_DOM"/>
    <property type="match status" value="1"/>
</dbReference>